<evidence type="ECO:0000313" key="2">
    <source>
        <dbReference type="EMBL" id="KAA8490561.1"/>
    </source>
</evidence>
<keyword evidence="3" id="KW-1185">Reference proteome</keyword>
<comment type="caution">
    <text evidence="2">The sequence shown here is derived from an EMBL/GenBank/DDBJ whole genome shotgun (WGS) entry which is preliminary data.</text>
</comment>
<dbReference type="Proteomes" id="UP000324585">
    <property type="component" value="Unassembled WGS sequence"/>
</dbReference>
<feature type="region of interest" description="Disordered" evidence="1">
    <location>
        <begin position="1"/>
        <end position="128"/>
    </location>
</feature>
<feature type="compositionally biased region" description="Polar residues" evidence="1">
    <location>
        <begin position="66"/>
        <end position="86"/>
    </location>
</feature>
<accession>A0A5J4YGK8</accession>
<organism evidence="2 3">
    <name type="scientific">Porphyridium purpureum</name>
    <name type="common">Red alga</name>
    <name type="synonym">Porphyridium cruentum</name>
    <dbReference type="NCBI Taxonomy" id="35688"/>
    <lineage>
        <taxon>Eukaryota</taxon>
        <taxon>Rhodophyta</taxon>
        <taxon>Bangiophyceae</taxon>
        <taxon>Porphyridiales</taxon>
        <taxon>Porphyridiaceae</taxon>
        <taxon>Porphyridium</taxon>
    </lineage>
</organism>
<gene>
    <name evidence="2" type="ORF">FVE85_9621</name>
</gene>
<feature type="compositionally biased region" description="Basic residues" evidence="1">
    <location>
        <begin position="88"/>
        <end position="98"/>
    </location>
</feature>
<evidence type="ECO:0000313" key="3">
    <source>
        <dbReference type="Proteomes" id="UP000324585"/>
    </source>
</evidence>
<dbReference type="EMBL" id="VRMN01000023">
    <property type="protein sequence ID" value="KAA8490561.1"/>
    <property type="molecule type" value="Genomic_DNA"/>
</dbReference>
<evidence type="ECO:0000256" key="1">
    <source>
        <dbReference type="SAM" id="MobiDB-lite"/>
    </source>
</evidence>
<sequence length="161" mass="17727">MPTQTQHSALMSPRRANVDSPSRRGTSEHLTRGVTVHHQLKSPRQSSRLLVSAAESVLNRAHECSKSNAPAFSSPRPSKTPASGANQRCRRWRSRAVRPKGSSSAAPSDDEAQGSYEHDDHKQLRRPVLLSPRGAQILQDGLYSPNAHLMHEPDMETIPIS</sequence>
<name>A0A5J4YGK8_PORPP</name>
<proteinExistence type="predicted"/>
<feature type="compositionally biased region" description="Basic and acidic residues" evidence="1">
    <location>
        <begin position="21"/>
        <end position="31"/>
    </location>
</feature>
<reference evidence="3" key="1">
    <citation type="journal article" date="2019" name="Nat. Commun.">
        <title>Expansion of phycobilisome linker gene families in mesophilic red algae.</title>
        <authorList>
            <person name="Lee J."/>
            <person name="Kim D."/>
            <person name="Bhattacharya D."/>
            <person name="Yoon H.S."/>
        </authorList>
    </citation>
    <scope>NUCLEOTIDE SEQUENCE [LARGE SCALE GENOMIC DNA]</scope>
    <source>
        <strain evidence="3">CCMP 1328</strain>
    </source>
</reference>
<protein>
    <submittedName>
        <fullName evidence="2">Uncharacterized protein</fullName>
    </submittedName>
</protein>
<dbReference type="AlphaFoldDB" id="A0A5J4YGK8"/>